<evidence type="ECO:0000313" key="2">
    <source>
        <dbReference type="EMBL" id="SDF11817.1"/>
    </source>
</evidence>
<sequence length="345" mass="37476">MKNALLIAALAAAAPSALAADALKHRWESAMVSGSNRLAVYSVLQARPRGSEKFVGSFMRSDGLLHKKGQGAQRIRGFVAAKPLVEHDRNINSGIPAESITLGGLEFIIDENDRAKEGFLLGGQLIAGADYSVAKGHVLSFGGQLAYQYSFEHDLDKKYAGANNCLASHVSQWNWIDSCLGVRVLDQGSKLEEAYASLGYSQMFSSSFAEHEIKLEAQQAFREDYDKLTAGVALISAIEEVGALGLSFRLGEEIEGEHTTLADGSVSLTRPAFDRLTTVGLSHRYMAGGQFFGEDREDHVTTLSLSTELTDLFSVSLDYEYTASTADLYDDESFSIGLIFPSFKF</sequence>
<evidence type="ECO:0000313" key="3">
    <source>
        <dbReference type="Proteomes" id="UP000198922"/>
    </source>
</evidence>
<dbReference type="RefSeq" id="WP_090114041.1">
    <property type="nucleotide sequence ID" value="NZ_FNAT01000007.1"/>
</dbReference>
<gene>
    <name evidence="2" type="ORF">SAMN04488567_3459</name>
</gene>
<dbReference type="EMBL" id="FNAT01000007">
    <property type="protein sequence ID" value="SDF11817.1"/>
    <property type="molecule type" value="Genomic_DNA"/>
</dbReference>
<organism evidence="2 3">
    <name type="scientific">Limimaricola pyoseonensis</name>
    <dbReference type="NCBI Taxonomy" id="521013"/>
    <lineage>
        <taxon>Bacteria</taxon>
        <taxon>Pseudomonadati</taxon>
        <taxon>Pseudomonadota</taxon>
        <taxon>Alphaproteobacteria</taxon>
        <taxon>Rhodobacterales</taxon>
        <taxon>Paracoccaceae</taxon>
        <taxon>Limimaricola</taxon>
    </lineage>
</organism>
<keyword evidence="3" id="KW-1185">Reference proteome</keyword>
<proteinExistence type="predicted"/>
<feature type="signal peptide" evidence="1">
    <location>
        <begin position="1"/>
        <end position="19"/>
    </location>
</feature>
<feature type="chain" id="PRO_5011632052" evidence="1">
    <location>
        <begin position="20"/>
        <end position="345"/>
    </location>
</feature>
<reference evidence="3" key="1">
    <citation type="submission" date="2016-10" db="EMBL/GenBank/DDBJ databases">
        <authorList>
            <person name="Varghese N."/>
            <person name="Submissions S."/>
        </authorList>
    </citation>
    <scope>NUCLEOTIDE SEQUENCE [LARGE SCALE GENOMIC DNA]</scope>
    <source>
        <strain evidence="3">DSM 21424</strain>
    </source>
</reference>
<accession>A0A1G7IGJ0</accession>
<name>A0A1G7IGJ0_9RHOB</name>
<protein>
    <submittedName>
        <fullName evidence="2">Uncharacterized protein</fullName>
    </submittedName>
</protein>
<dbReference type="Proteomes" id="UP000198922">
    <property type="component" value="Unassembled WGS sequence"/>
</dbReference>
<dbReference type="OrthoDB" id="7779042at2"/>
<keyword evidence="1" id="KW-0732">Signal</keyword>
<evidence type="ECO:0000256" key="1">
    <source>
        <dbReference type="SAM" id="SignalP"/>
    </source>
</evidence>
<dbReference type="AlphaFoldDB" id="A0A1G7IGJ0"/>